<protein>
    <submittedName>
        <fullName evidence="1">Uncharacterized protein</fullName>
    </submittedName>
</protein>
<reference evidence="1 2" key="1">
    <citation type="submission" date="2024-06" db="EMBL/GenBank/DDBJ databases">
        <title>The Natural Products Discovery Center: Release of the First 8490 Sequenced Strains for Exploring Actinobacteria Biosynthetic Diversity.</title>
        <authorList>
            <person name="Kalkreuter E."/>
            <person name="Kautsar S.A."/>
            <person name="Yang D."/>
            <person name="Bader C.D."/>
            <person name="Teijaro C.N."/>
            <person name="Fluegel L."/>
            <person name="Davis C.M."/>
            <person name="Simpson J.R."/>
            <person name="Lauterbach L."/>
            <person name="Steele A.D."/>
            <person name="Gui C."/>
            <person name="Meng S."/>
            <person name="Li G."/>
            <person name="Viehrig K."/>
            <person name="Ye F."/>
            <person name="Su P."/>
            <person name="Kiefer A.F."/>
            <person name="Nichols A."/>
            <person name="Cepeda A.J."/>
            <person name="Yan W."/>
            <person name="Fan B."/>
            <person name="Jiang Y."/>
            <person name="Adhikari A."/>
            <person name="Zheng C.-J."/>
            <person name="Schuster L."/>
            <person name="Cowan T.M."/>
            <person name="Smanski M.J."/>
            <person name="Chevrette M.G."/>
            <person name="De Carvalho L.P.S."/>
            <person name="Shen B."/>
        </authorList>
    </citation>
    <scope>NUCLEOTIDE SEQUENCE [LARGE SCALE GENOMIC DNA]</scope>
    <source>
        <strain evidence="1 2">NPDC048946</strain>
    </source>
</reference>
<gene>
    <name evidence="1" type="ORF">AB0C36_11285</name>
</gene>
<name>A0ABV3DEB2_9ACTN</name>
<sequence length="133" mass="14390">MAWAPCGPCRTLRRLRRSCTTGSAGIEATARRLARFGAAAAPAAPDLRRLWLHTPHSYARAVYLEALTAIGATAGLNYAHTESLWDCQEQARLLGIAHAPDNRTTRARVTELRDDPMEVADVRAAAAERLAAA</sequence>
<keyword evidence="2" id="KW-1185">Reference proteome</keyword>
<comment type="caution">
    <text evidence="1">The sequence shown here is derived from an EMBL/GenBank/DDBJ whole genome shotgun (WGS) entry which is preliminary data.</text>
</comment>
<evidence type="ECO:0000313" key="1">
    <source>
        <dbReference type="EMBL" id="MEU8134085.1"/>
    </source>
</evidence>
<accession>A0ABV3DEB2</accession>
<evidence type="ECO:0000313" key="2">
    <source>
        <dbReference type="Proteomes" id="UP001551482"/>
    </source>
</evidence>
<dbReference type="RefSeq" id="WP_358352445.1">
    <property type="nucleotide sequence ID" value="NZ_JBEZFP010000021.1"/>
</dbReference>
<proteinExistence type="predicted"/>
<dbReference type="Proteomes" id="UP001551482">
    <property type="component" value="Unassembled WGS sequence"/>
</dbReference>
<organism evidence="1 2">
    <name type="scientific">Streptodolium elevatio</name>
    <dbReference type="NCBI Taxonomy" id="3157996"/>
    <lineage>
        <taxon>Bacteria</taxon>
        <taxon>Bacillati</taxon>
        <taxon>Actinomycetota</taxon>
        <taxon>Actinomycetes</taxon>
        <taxon>Kitasatosporales</taxon>
        <taxon>Streptomycetaceae</taxon>
        <taxon>Streptodolium</taxon>
    </lineage>
</organism>
<dbReference type="EMBL" id="JBEZFP010000021">
    <property type="protein sequence ID" value="MEU8134085.1"/>
    <property type="molecule type" value="Genomic_DNA"/>
</dbReference>